<organism evidence="8">
    <name type="scientific">Naegleria gruberi</name>
    <name type="common">Amoeba</name>
    <dbReference type="NCBI Taxonomy" id="5762"/>
    <lineage>
        <taxon>Eukaryota</taxon>
        <taxon>Discoba</taxon>
        <taxon>Heterolobosea</taxon>
        <taxon>Tetramitia</taxon>
        <taxon>Eutetramitia</taxon>
        <taxon>Vahlkampfiidae</taxon>
        <taxon>Naegleria</taxon>
    </lineage>
</organism>
<protein>
    <submittedName>
        <fullName evidence="7">Amino acid transport protein</fullName>
    </submittedName>
</protein>
<dbReference type="InParanoid" id="D2V0J6"/>
<dbReference type="PANTHER" id="PTHR22950">
    <property type="entry name" value="AMINO ACID TRANSPORTER"/>
    <property type="match status" value="1"/>
</dbReference>
<reference evidence="7 8" key="1">
    <citation type="journal article" date="2010" name="Cell">
        <title>The genome of Naegleria gruberi illuminates early eukaryotic versatility.</title>
        <authorList>
            <person name="Fritz-Laylin L.K."/>
            <person name="Prochnik S.E."/>
            <person name="Ginger M.L."/>
            <person name="Dacks J.B."/>
            <person name="Carpenter M.L."/>
            <person name="Field M.C."/>
            <person name="Kuo A."/>
            <person name="Paredez A."/>
            <person name="Chapman J."/>
            <person name="Pham J."/>
            <person name="Shu S."/>
            <person name="Neupane R."/>
            <person name="Cipriano M."/>
            <person name="Mancuso J."/>
            <person name="Tu H."/>
            <person name="Salamov A."/>
            <person name="Lindquist E."/>
            <person name="Shapiro H."/>
            <person name="Lucas S."/>
            <person name="Grigoriev I.V."/>
            <person name="Cande W.Z."/>
            <person name="Fulton C."/>
            <person name="Rokhsar D.S."/>
            <person name="Dawson S.C."/>
        </authorList>
    </citation>
    <scope>NUCLEOTIDE SEQUENCE [LARGE SCALE GENOMIC DNA]</scope>
    <source>
        <strain evidence="7 8">NEG-M</strain>
    </source>
</reference>
<dbReference type="InterPro" id="IPR013057">
    <property type="entry name" value="AA_transpt_TM"/>
</dbReference>
<dbReference type="STRING" id="5762.D2V0J6"/>
<feature type="transmembrane region" description="Helical" evidence="5">
    <location>
        <begin position="90"/>
        <end position="110"/>
    </location>
</feature>
<feature type="transmembrane region" description="Helical" evidence="5">
    <location>
        <begin position="415"/>
        <end position="440"/>
    </location>
</feature>
<feature type="transmembrane region" description="Helical" evidence="5">
    <location>
        <begin position="532"/>
        <end position="551"/>
    </location>
</feature>
<keyword evidence="8" id="KW-1185">Reference proteome</keyword>
<dbReference type="RefSeq" id="XP_002682276.1">
    <property type="nucleotide sequence ID" value="XM_002682230.1"/>
</dbReference>
<evidence type="ECO:0000256" key="4">
    <source>
        <dbReference type="ARBA" id="ARBA00023136"/>
    </source>
</evidence>
<dbReference type="EMBL" id="GG738847">
    <property type="protein sequence ID" value="EFC49532.1"/>
    <property type="molecule type" value="Genomic_DNA"/>
</dbReference>
<accession>D2V0J6</accession>
<keyword evidence="3 5" id="KW-1133">Transmembrane helix</keyword>
<dbReference type="GO" id="GO:0015179">
    <property type="term" value="F:L-amino acid transmembrane transporter activity"/>
    <property type="evidence" value="ECO:0007669"/>
    <property type="project" value="TreeGrafter"/>
</dbReference>
<feature type="transmembrane region" description="Helical" evidence="5">
    <location>
        <begin position="270"/>
        <end position="289"/>
    </location>
</feature>
<dbReference type="KEGG" id="ngr:NAEGRDRAFT_78048"/>
<dbReference type="GeneID" id="8862804"/>
<gene>
    <name evidence="7" type="ORF">NAEGRDRAFT_78048</name>
</gene>
<evidence type="ECO:0000313" key="8">
    <source>
        <dbReference type="Proteomes" id="UP000006671"/>
    </source>
</evidence>
<dbReference type="OrthoDB" id="1684102at2759"/>
<sequence>MNDNSAYYLSSETPIMNPPFLLSSNQEDPSLLSINNVGYGGVGDLNESTDHLLGSNEVVDNQQQQLNHDDLNNEHEVIIKKQLPSKTNSFSTFLNLTKTFAGASTFALPWSFKQSGLLTGVLIVLFLAILSNYTMKLLIKCRRYIQSQEEYKESSEYWKIRPVRLPISHKKELNDEGKLINLPIYPKKHSPPKTIDENGEIITTIEKSIDPNDYIYEQDRIITYIDIGYEAMGNFGSILVYVLMVMCNVGVGTIYLVLMAGCLNGMVPEVPLRVWMLFFIPLFIVLSWIRSYKYLAPLTMIGTIALLLALGSVLVYGFIYQRHNMKWPWEYAHVAWIEPSTLPLCIGNVMFLFCTHTMMLSIEQSMKTRKRYYTTLNFSFIFVVIVNLTFGLLVFEFFPYNIEQSATENLPQNSIFVYIIQSCLCLEVILTYTVVLMPVGELFDEKILQKLLEKLKRFVKNQKFSKFLYFLLSVLFRSLIVVITVGLAEVFGDRFGVVMSFIGALSPNPLAFVLPPLFYLIIMRKTISLPTFILNAFIIVFGVLTMVWNTYSSIMSIINEK</sequence>
<evidence type="ECO:0000256" key="5">
    <source>
        <dbReference type="SAM" id="Phobius"/>
    </source>
</evidence>
<keyword evidence="2 5" id="KW-0812">Transmembrane</keyword>
<feature type="transmembrane region" description="Helical" evidence="5">
    <location>
        <begin position="238"/>
        <end position="258"/>
    </location>
</feature>
<evidence type="ECO:0000256" key="1">
    <source>
        <dbReference type="ARBA" id="ARBA00004141"/>
    </source>
</evidence>
<evidence type="ECO:0000256" key="3">
    <source>
        <dbReference type="ARBA" id="ARBA00022989"/>
    </source>
</evidence>
<name>D2V0J6_NAEGR</name>
<feature type="transmembrane region" description="Helical" evidence="5">
    <location>
        <begin position="301"/>
        <end position="320"/>
    </location>
</feature>
<feature type="transmembrane region" description="Helical" evidence="5">
    <location>
        <begin position="467"/>
        <end position="491"/>
    </location>
</feature>
<feature type="transmembrane region" description="Helical" evidence="5">
    <location>
        <begin position="372"/>
        <end position="395"/>
    </location>
</feature>
<dbReference type="OMA" id="ICTHWYQ"/>
<dbReference type="Pfam" id="PF01490">
    <property type="entry name" value="Aa_trans"/>
    <property type="match status" value="2"/>
</dbReference>
<dbReference type="Proteomes" id="UP000006671">
    <property type="component" value="Unassembled WGS sequence"/>
</dbReference>
<evidence type="ECO:0000313" key="7">
    <source>
        <dbReference type="EMBL" id="EFC49532.1"/>
    </source>
</evidence>
<proteinExistence type="predicted"/>
<dbReference type="AlphaFoldDB" id="D2V0J6"/>
<dbReference type="VEuPathDB" id="AmoebaDB:NAEGRDRAFT_78048"/>
<feature type="transmembrane region" description="Helical" evidence="5">
    <location>
        <begin position="497"/>
        <end position="520"/>
    </location>
</feature>
<dbReference type="PANTHER" id="PTHR22950:SF349">
    <property type="entry name" value="AMINO ACID TRANSPORTER TRANSMEMBRANE DOMAIN-CONTAINING PROTEIN"/>
    <property type="match status" value="1"/>
</dbReference>
<feature type="transmembrane region" description="Helical" evidence="5">
    <location>
        <begin position="116"/>
        <end position="135"/>
    </location>
</feature>
<comment type="subcellular location">
    <subcellularLocation>
        <location evidence="1">Membrane</location>
        <topology evidence="1">Multi-pass membrane protein</topology>
    </subcellularLocation>
</comment>
<dbReference type="eggNOG" id="KOG1304">
    <property type="taxonomic scope" value="Eukaryota"/>
</dbReference>
<feature type="domain" description="Amino acid transporter transmembrane" evidence="6">
    <location>
        <begin position="216"/>
        <end position="554"/>
    </location>
</feature>
<evidence type="ECO:0000256" key="2">
    <source>
        <dbReference type="ARBA" id="ARBA00022692"/>
    </source>
</evidence>
<feature type="transmembrane region" description="Helical" evidence="5">
    <location>
        <begin position="340"/>
        <end position="360"/>
    </location>
</feature>
<feature type="domain" description="Amino acid transporter transmembrane" evidence="6">
    <location>
        <begin position="87"/>
        <end position="157"/>
    </location>
</feature>
<keyword evidence="4 5" id="KW-0472">Membrane</keyword>
<evidence type="ECO:0000259" key="6">
    <source>
        <dbReference type="Pfam" id="PF01490"/>
    </source>
</evidence>
<dbReference type="GO" id="GO:0005774">
    <property type="term" value="C:vacuolar membrane"/>
    <property type="evidence" value="ECO:0007669"/>
    <property type="project" value="TreeGrafter"/>
</dbReference>